<dbReference type="Proteomes" id="UP001198242">
    <property type="component" value="Unassembled WGS sequence"/>
</dbReference>
<evidence type="ECO:0000313" key="4">
    <source>
        <dbReference type="EMBL" id="MCC2209445.1"/>
    </source>
</evidence>
<evidence type="ECO:0000313" key="5">
    <source>
        <dbReference type="Proteomes" id="UP001198242"/>
    </source>
</evidence>
<dbReference type="Pfam" id="PF13420">
    <property type="entry name" value="Acetyltransf_4"/>
    <property type="match status" value="1"/>
</dbReference>
<dbReference type="RefSeq" id="WP_337869742.1">
    <property type="nucleotide sequence ID" value="NZ_JAJEQM010000001.1"/>
</dbReference>
<keyword evidence="5" id="KW-1185">Reference proteome</keyword>
<dbReference type="AlphaFoldDB" id="A0AAE3DX57"/>
<comment type="caution">
    <text evidence="4">The sequence shown here is derived from an EMBL/GenBank/DDBJ whole genome shotgun (WGS) entry which is preliminary data.</text>
</comment>
<gene>
    <name evidence="4" type="ORF">LKE05_01370</name>
</gene>
<dbReference type="InterPro" id="IPR000182">
    <property type="entry name" value="GNAT_dom"/>
</dbReference>
<dbReference type="InterPro" id="IPR016181">
    <property type="entry name" value="Acyl_CoA_acyltransferase"/>
</dbReference>
<dbReference type="PROSITE" id="PS51186">
    <property type="entry name" value="GNAT"/>
    <property type="match status" value="1"/>
</dbReference>
<protein>
    <submittedName>
        <fullName evidence="4">N-acetyltransferase family protein</fullName>
    </submittedName>
</protein>
<accession>A0AAE3DX57</accession>
<keyword evidence="1" id="KW-0808">Transferase</keyword>
<feature type="domain" description="N-acetyltransferase" evidence="3">
    <location>
        <begin position="2"/>
        <end position="170"/>
    </location>
</feature>
<dbReference type="PANTHER" id="PTHR43072:SF23">
    <property type="entry name" value="UPF0039 PROTEIN C11D3.02C"/>
    <property type="match status" value="1"/>
</dbReference>
<sequence>MSYIRNVELSDAEVLVEIYRPYVENTTISFEYETPSVDEFRSRIENISKKYPYIVMVEDDEIVGYAYAGTFKGRKAYDWSVETTIYVREDKKGGGYGKKLYLELEERLKKQNILNMYACIAYTDNEDGHLTNNSMQFHEHMGFRLIGTFKKCGYKFDKWYDMIWMEKFIGEHKVNPDAVTKPEI</sequence>
<dbReference type="SUPFAM" id="SSF55729">
    <property type="entry name" value="Acyl-CoA N-acyltransferases (Nat)"/>
    <property type="match status" value="1"/>
</dbReference>
<keyword evidence="2" id="KW-0012">Acyltransferase</keyword>
<name>A0AAE3DX57_9FIRM</name>
<reference evidence="4 5" key="1">
    <citation type="submission" date="2021-10" db="EMBL/GenBank/DDBJ databases">
        <title>Anaerobic single-cell dispensing facilitates the cultivation of human gut bacteria.</title>
        <authorList>
            <person name="Afrizal A."/>
        </authorList>
    </citation>
    <scope>NUCLEOTIDE SEQUENCE [LARGE SCALE GENOMIC DNA]</scope>
    <source>
        <strain evidence="4 5">CLA-AA-H232</strain>
    </source>
</reference>
<evidence type="ECO:0000256" key="2">
    <source>
        <dbReference type="ARBA" id="ARBA00023315"/>
    </source>
</evidence>
<dbReference type="EMBL" id="JAJEQM010000001">
    <property type="protein sequence ID" value="MCC2209445.1"/>
    <property type="molecule type" value="Genomic_DNA"/>
</dbReference>
<dbReference type="PANTHER" id="PTHR43072">
    <property type="entry name" value="N-ACETYLTRANSFERASE"/>
    <property type="match status" value="1"/>
</dbReference>
<dbReference type="GO" id="GO:0016747">
    <property type="term" value="F:acyltransferase activity, transferring groups other than amino-acyl groups"/>
    <property type="evidence" value="ECO:0007669"/>
    <property type="project" value="InterPro"/>
</dbReference>
<organism evidence="4 5">
    <name type="scientific">Hominilimicola fabiformis</name>
    <dbReference type="NCBI Taxonomy" id="2885356"/>
    <lineage>
        <taxon>Bacteria</taxon>
        <taxon>Bacillati</taxon>
        <taxon>Bacillota</taxon>
        <taxon>Clostridia</taxon>
        <taxon>Eubacteriales</taxon>
        <taxon>Oscillospiraceae</taxon>
        <taxon>Hominilimicola</taxon>
    </lineage>
</organism>
<evidence type="ECO:0000259" key="3">
    <source>
        <dbReference type="PROSITE" id="PS51186"/>
    </source>
</evidence>
<evidence type="ECO:0000256" key="1">
    <source>
        <dbReference type="ARBA" id="ARBA00022679"/>
    </source>
</evidence>
<dbReference type="Gene3D" id="3.40.630.30">
    <property type="match status" value="1"/>
</dbReference>
<proteinExistence type="predicted"/>